<keyword evidence="1" id="KW-1133">Transmembrane helix</keyword>
<evidence type="ECO:0000313" key="2">
    <source>
        <dbReference type="EMBL" id="OGD03211.1"/>
    </source>
</evidence>
<dbReference type="EMBL" id="MEXN01000007">
    <property type="protein sequence ID" value="OGD03211.1"/>
    <property type="molecule type" value="Genomic_DNA"/>
</dbReference>
<keyword evidence="1" id="KW-0812">Transmembrane</keyword>
<proteinExistence type="predicted"/>
<protein>
    <submittedName>
        <fullName evidence="2">Uncharacterized protein</fullName>
    </submittedName>
</protein>
<evidence type="ECO:0000256" key="1">
    <source>
        <dbReference type="SAM" id="Phobius"/>
    </source>
</evidence>
<accession>A0A1F4ZAN8</accession>
<dbReference type="STRING" id="1797259.A2989_00055"/>
<sequence>MSILNDDLLDRIFQILKPRLENKISTMEQQLKQKDPALYQKTIKISNNAFLIKTFAILLGIILLTIIFYFSK</sequence>
<gene>
    <name evidence="2" type="ORF">A2989_00055</name>
</gene>
<organism evidence="2 3">
    <name type="scientific">Candidatus Amesbacteria bacterium RIFCSPLOWO2_01_FULL_48_25</name>
    <dbReference type="NCBI Taxonomy" id="1797259"/>
    <lineage>
        <taxon>Bacteria</taxon>
        <taxon>Candidatus Amesiibacteriota</taxon>
    </lineage>
</organism>
<comment type="caution">
    <text evidence="2">The sequence shown here is derived from an EMBL/GenBank/DDBJ whole genome shotgun (WGS) entry which is preliminary data.</text>
</comment>
<name>A0A1F4ZAN8_9BACT</name>
<feature type="transmembrane region" description="Helical" evidence="1">
    <location>
        <begin position="50"/>
        <end position="70"/>
    </location>
</feature>
<reference evidence="2 3" key="1">
    <citation type="journal article" date="2016" name="Nat. Commun.">
        <title>Thousands of microbial genomes shed light on interconnected biogeochemical processes in an aquifer system.</title>
        <authorList>
            <person name="Anantharaman K."/>
            <person name="Brown C.T."/>
            <person name="Hug L.A."/>
            <person name="Sharon I."/>
            <person name="Castelle C.J."/>
            <person name="Probst A.J."/>
            <person name="Thomas B.C."/>
            <person name="Singh A."/>
            <person name="Wilkins M.J."/>
            <person name="Karaoz U."/>
            <person name="Brodie E.L."/>
            <person name="Williams K.H."/>
            <person name="Hubbard S.S."/>
            <person name="Banfield J.F."/>
        </authorList>
    </citation>
    <scope>NUCLEOTIDE SEQUENCE [LARGE SCALE GENOMIC DNA]</scope>
</reference>
<dbReference type="Proteomes" id="UP000177080">
    <property type="component" value="Unassembled WGS sequence"/>
</dbReference>
<dbReference type="AlphaFoldDB" id="A0A1F4ZAN8"/>
<evidence type="ECO:0000313" key="3">
    <source>
        <dbReference type="Proteomes" id="UP000177080"/>
    </source>
</evidence>
<keyword evidence="1" id="KW-0472">Membrane</keyword>